<feature type="transmembrane region" description="Helical" evidence="7">
    <location>
        <begin position="289"/>
        <end position="307"/>
    </location>
</feature>
<dbReference type="InterPro" id="IPR000620">
    <property type="entry name" value="EamA_dom"/>
</dbReference>
<dbReference type="Pfam" id="PF00892">
    <property type="entry name" value="EamA"/>
    <property type="match status" value="2"/>
</dbReference>
<organism evidence="9 10">
    <name type="scientific">Peptostreptococcus russellii</name>
    <dbReference type="NCBI Taxonomy" id="215200"/>
    <lineage>
        <taxon>Bacteria</taxon>
        <taxon>Bacillati</taxon>
        <taxon>Bacillota</taxon>
        <taxon>Clostridia</taxon>
        <taxon>Peptostreptococcales</taxon>
        <taxon>Peptostreptococcaceae</taxon>
        <taxon>Peptostreptococcus</taxon>
    </lineage>
</organism>
<evidence type="ECO:0000256" key="2">
    <source>
        <dbReference type="ARBA" id="ARBA00007362"/>
    </source>
</evidence>
<dbReference type="EMBL" id="FODF01000019">
    <property type="protein sequence ID" value="SEN85757.1"/>
    <property type="molecule type" value="Genomic_DNA"/>
</dbReference>
<evidence type="ECO:0000256" key="1">
    <source>
        <dbReference type="ARBA" id="ARBA00004651"/>
    </source>
</evidence>
<feature type="transmembrane region" description="Helical" evidence="7">
    <location>
        <begin position="233"/>
        <end position="252"/>
    </location>
</feature>
<name>A0A1H8JZA3_9FIRM</name>
<dbReference type="InterPro" id="IPR050638">
    <property type="entry name" value="AA-Vitamin_Transporters"/>
</dbReference>
<feature type="domain" description="EamA" evidence="8">
    <location>
        <begin position="19"/>
        <end position="152"/>
    </location>
</feature>
<keyword evidence="5 7" id="KW-1133">Transmembrane helix</keyword>
<feature type="domain" description="EamA" evidence="8">
    <location>
        <begin position="164"/>
        <end position="306"/>
    </location>
</feature>
<evidence type="ECO:0000256" key="6">
    <source>
        <dbReference type="ARBA" id="ARBA00023136"/>
    </source>
</evidence>
<feature type="transmembrane region" description="Helical" evidence="7">
    <location>
        <begin position="83"/>
        <end position="104"/>
    </location>
</feature>
<evidence type="ECO:0000313" key="10">
    <source>
        <dbReference type="Proteomes" id="UP000199512"/>
    </source>
</evidence>
<feature type="transmembrane region" description="Helical" evidence="7">
    <location>
        <begin position="163"/>
        <end position="182"/>
    </location>
</feature>
<feature type="transmembrane region" description="Helical" evidence="7">
    <location>
        <begin position="136"/>
        <end position="157"/>
    </location>
</feature>
<dbReference type="STRING" id="215200.SAMN05216454_11913"/>
<dbReference type="AlphaFoldDB" id="A0A1H8JZA3"/>
<comment type="similarity">
    <text evidence="2">Belongs to the EamA transporter family.</text>
</comment>
<dbReference type="PANTHER" id="PTHR32322:SF18">
    <property type="entry name" value="S-ADENOSYLMETHIONINE_S-ADENOSYLHOMOCYSTEINE TRANSPORTER"/>
    <property type="match status" value="1"/>
</dbReference>
<feature type="transmembrane region" description="Helical" evidence="7">
    <location>
        <begin position="110"/>
        <end position="129"/>
    </location>
</feature>
<feature type="transmembrane region" description="Helical" evidence="7">
    <location>
        <begin position="17"/>
        <end position="38"/>
    </location>
</feature>
<keyword evidence="10" id="KW-1185">Reference proteome</keyword>
<dbReference type="SUPFAM" id="SSF103481">
    <property type="entry name" value="Multidrug resistance efflux transporter EmrE"/>
    <property type="match status" value="2"/>
</dbReference>
<evidence type="ECO:0000256" key="7">
    <source>
        <dbReference type="SAM" id="Phobius"/>
    </source>
</evidence>
<feature type="transmembrane region" description="Helical" evidence="7">
    <location>
        <begin position="194"/>
        <end position="221"/>
    </location>
</feature>
<gene>
    <name evidence="9" type="ORF">SAMN05216454_11913</name>
</gene>
<comment type="subcellular location">
    <subcellularLocation>
        <location evidence="1">Cell membrane</location>
        <topology evidence="1">Multi-pass membrane protein</topology>
    </subcellularLocation>
</comment>
<feature type="transmembrane region" description="Helical" evidence="7">
    <location>
        <begin position="50"/>
        <end position="71"/>
    </location>
</feature>
<dbReference type="InterPro" id="IPR037185">
    <property type="entry name" value="EmrE-like"/>
</dbReference>
<keyword evidence="6 7" id="KW-0472">Membrane</keyword>
<dbReference type="PANTHER" id="PTHR32322">
    <property type="entry name" value="INNER MEMBRANE TRANSPORTER"/>
    <property type="match status" value="1"/>
</dbReference>
<sequence>MINKLEILDDYMNNKKIIIGVISAIVCEALYGLSYIFTKNATEVADTFSILAWRFFIAFLVMFLCVLLGIIKIDLKEKPLKKLLFATIFSPCLYFLGETIGISHTTASESGVFLACIPVVSLSASALLLKNKPSKIQVLGVAITLIGVIMTVVTVGFSSSFSIIGYSFLILAIFSYVLYSIFVETFVEYTGFEITFVMLMVGSVVFMSIAILQSLFAGTFVDLISLPFREKTFAVAVLFQGIICSVIAFFLSNVAIANIGVNKTASFIGISTVVSILAGALILNEDFTIYQVIGAVIIISGVYIANIKTKEKAID</sequence>
<dbReference type="Proteomes" id="UP000199512">
    <property type="component" value="Unassembled WGS sequence"/>
</dbReference>
<evidence type="ECO:0000256" key="3">
    <source>
        <dbReference type="ARBA" id="ARBA00022475"/>
    </source>
</evidence>
<reference evidence="9 10" key="1">
    <citation type="submission" date="2016-10" db="EMBL/GenBank/DDBJ databases">
        <authorList>
            <person name="de Groot N.N."/>
        </authorList>
    </citation>
    <scope>NUCLEOTIDE SEQUENCE [LARGE SCALE GENOMIC DNA]</scope>
    <source>
        <strain evidence="9 10">Calf135</strain>
    </source>
</reference>
<evidence type="ECO:0000313" key="9">
    <source>
        <dbReference type="EMBL" id="SEN85757.1"/>
    </source>
</evidence>
<protein>
    <submittedName>
        <fullName evidence="9">Permease of the drug/metabolite transporter (DMT) superfamily</fullName>
    </submittedName>
</protein>
<keyword evidence="3" id="KW-1003">Cell membrane</keyword>
<dbReference type="RefSeq" id="WP_242938948.1">
    <property type="nucleotide sequence ID" value="NZ_FODF01000019.1"/>
</dbReference>
<evidence type="ECO:0000259" key="8">
    <source>
        <dbReference type="Pfam" id="PF00892"/>
    </source>
</evidence>
<feature type="transmembrane region" description="Helical" evidence="7">
    <location>
        <begin position="264"/>
        <end position="283"/>
    </location>
</feature>
<accession>A0A1H8JZA3</accession>
<evidence type="ECO:0000256" key="5">
    <source>
        <dbReference type="ARBA" id="ARBA00022989"/>
    </source>
</evidence>
<dbReference type="Gene3D" id="1.10.3730.20">
    <property type="match status" value="1"/>
</dbReference>
<dbReference type="GO" id="GO:0005886">
    <property type="term" value="C:plasma membrane"/>
    <property type="evidence" value="ECO:0007669"/>
    <property type="project" value="UniProtKB-SubCell"/>
</dbReference>
<evidence type="ECO:0000256" key="4">
    <source>
        <dbReference type="ARBA" id="ARBA00022692"/>
    </source>
</evidence>
<proteinExistence type="inferred from homology"/>
<keyword evidence="4 7" id="KW-0812">Transmembrane</keyword>